<accession>A0ABD1S1M1</accession>
<dbReference type="InterPro" id="IPR032839">
    <property type="entry name" value="RAB3GAP_N"/>
</dbReference>
<feature type="compositionally biased region" description="Polar residues" evidence="1">
    <location>
        <begin position="121"/>
        <end position="137"/>
    </location>
</feature>
<dbReference type="Proteomes" id="UP001604277">
    <property type="component" value="Unassembled WGS sequence"/>
</dbReference>
<comment type="caution">
    <text evidence="3">The sequence shown here is derived from an EMBL/GenBank/DDBJ whole genome shotgun (WGS) entry which is preliminary data.</text>
</comment>
<feature type="domain" description="Rab3-GAP regulatory subunit N-terminal" evidence="2">
    <location>
        <begin position="22"/>
        <end position="120"/>
    </location>
</feature>
<evidence type="ECO:0000313" key="3">
    <source>
        <dbReference type="EMBL" id="KAL2494616.1"/>
    </source>
</evidence>
<evidence type="ECO:0000259" key="2">
    <source>
        <dbReference type="Pfam" id="PF14655"/>
    </source>
</evidence>
<organism evidence="3 4">
    <name type="scientific">Forsythia ovata</name>
    <dbReference type="NCBI Taxonomy" id="205694"/>
    <lineage>
        <taxon>Eukaryota</taxon>
        <taxon>Viridiplantae</taxon>
        <taxon>Streptophyta</taxon>
        <taxon>Embryophyta</taxon>
        <taxon>Tracheophyta</taxon>
        <taxon>Spermatophyta</taxon>
        <taxon>Magnoliopsida</taxon>
        <taxon>eudicotyledons</taxon>
        <taxon>Gunneridae</taxon>
        <taxon>Pentapetalae</taxon>
        <taxon>asterids</taxon>
        <taxon>lamiids</taxon>
        <taxon>Lamiales</taxon>
        <taxon>Oleaceae</taxon>
        <taxon>Forsythieae</taxon>
        <taxon>Forsythia</taxon>
    </lineage>
</organism>
<dbReference type="InterPro" id="IPR026059">
    <property type="entry name" value="Rab3GAP2"/>
</dbReference>
<evidence type="ECO:0000256" key="1">
    <source>
        <dbReference type="SAM" id="MobiDB-lite"/>
    </source>
</evidence>
<evidence type="ECO:0000313" key="4">
    <source>
        <dbReference type="Proteomes" id="UP001604277"/>
    </source>
</evidence>
<proteinExistence type="predicted"/>
<gene>
    <name evidence="3" type="ORF">Fot_38373</name>
</gene>
<sequence length="177" mass="19583">MTDLDCIACDALTDLGASKEGWLIDNPDLLIFLDTHFVALANRSLILILHWSSSNNGGPDLDKNQVVKIRLNLSPIESENISTVEWLVFNDKVSRVFAVGTSRGYLLIYSLHGNHIHEQGKTTMSPENNDLQNQSAIGTDPEIKDEVSSSSEGHEEVEQRLTIAYSPQRPRVGGKNL</sequence>
<dbReference type="PANTHER" id="PTHR12472">
    <property type="entry name" value="RAB3-GAP REGULATORY DOMAIN"/>
    <property type="match status" value="1"/>
</dbReference>
<dbReference type="Pfam" id="PF14655">
    <property type="entry name" value="RAB3GAP2_N"/>
    <property type="match status" value="1"/>
</dbReference>
<dbReference type="EMBL" id="JBFOLJ010000011">
    <property type="protein sequence ID" value="KAL2494616.1"/>
    <property type="molecule type" value="Genomic_DNA"/>
</dbReference>
<dbReference type="PANTHER" id="PTHR12472:SF0">
    <property type="entry name" value="RAB3 GTPASE-ACTIVATING PROTEIN NON-CATALYTIC SUBUNIT"/>
    <property type="match status" value="1"/>
</dbReference>
<name>A0ABD1S1M1_9LAMI</name>
<feature type="region of interest" description="Disordered" evidence="1">
    <location>
        <begin position="119"/>
        <end position="177"/>
    </location>
</feature>
<dbReference type="AlphaFoldDB" id="A0ABD1S1M1"/>
<feature type="compositionally biased region" description="Basic and acidic residues" evidence="1">
    <location>
        <begin position="141"/>
        <end position="159"/>
    </location>
</feature>
<reference evidence="4" key="1">
    <citation type="submission" date="2024-07" db="EMBL/GenBank/DDBJ databases">
        <title>Two chromosome-level genome assemblies of Korean endemic species Abeliophyllum distichum and Forsythia ovata (Oleaceae).</title>
        <authorList>
            <person name="Jang H."/>
        </authorList>
    </citation>
    <scope>NUCLEOTIDE SEQUENCE [LARGE SCALE GENOMIC DNA]</scope>
</reference>
<protein>
    <submittedName>
        <fullName evidence="3">Rab3 GTPase-activating protein non-catalytic subunit</fullName>
    </submittedName>
</protein>
<keyword evidence="4" id="KW-1185">Reference proteome</keyword>